<dbReference type="AlphaFoldDB" id="A0A1J1HEP0"/>
<gene>
    <name evidence="1" type="ORF">CLUMA_CG000366</name>
</gene>
<accession>A0A1J1HEP0</accession>
<organism evidence="1 2">
    <name type="scientific">Clunio marinus</name>
    <dbReference type="NCBI Taxonomy" id="568069"/>
    <lineage>
        <taxon>Eukaryota</taxon>
        <taxon>Metazoa</taxon>
        <taxon>Ecdysozoa</taxon>
        <taxon>Arthropoda</taxon>
        <taxon>Hexapoda</taxon>
        <taxon>Insecta</taxon>
        <taxon>Pterygota</taxon>
        <taxon>Neoptera</taxon>
        <taxon>Endopterygota</taxon>
        <taxon>Diptera</taxon>
        <taxon>Nematocera</taxon>
        <taxon>Chironomoidea</taxon>
        <taxon>Chironomidae</taxon>
        <taxon>Clunio</taxon>
    </lineage>
</organism>
<name>A0A1J1HEP0_9DIPT</name>
<keyword evidence="2" id="KW-1185">Reference proteome</keyword>
<proteinExistence type="predicted"/>
<protein>
    <submittedName>
        <fullName evidence="1">CLUMA_CG000366, isoform A</fullName>
    </submittedName>
</protein>
<dbReference type="EMBL" id="CVRI01000001">
    <property type="protein sequence ID" value="CRK86453.1"/>
    <property type="molecule type" value="Genomic_DNA"/>
</dbReference>
<evidence type="ECO:0000313" key="2">
    <source>
        <dbReference type="Proteomes" id="UP000183832"/>
    </source>
</evidence>
<evidence type="ECO:0000313" key="1">
    <source>
        <dbReference type="EMBL" id="CRK86453.1"/>
    </source>
</evidence>
<dbReference type="Proteomes" id="UP000183832">
    <property type="component" value="Unassembled WGS sequence"/>
</dbReference>
<reference evidence="1 2" key="1">
    <citation type="submission" date="2015-04" db="EMBL/GenBank/DDBJ databases">
        <authorList>
            <person name="Syromyatnikov M.Y."/>
            <person name="Popov V.N."/>
        </authorList>
    </citation>
    <scope>NUCLEOTIDE SEQUENCE [LARGE SCALE GENOMIC DNA]</scope>
</reference>
<sequence>MIDCGLEQGGICSERKKEKNHANKSSYRNVESPPFMALLHFNISFLTKKKIQKQFEGKFIQNWYAYDFNLRSDLSAIYSTMDVTLETSNTFNNLFAIKLQLKARPNFLKNHNNLEYCGGTQQQEENKSAISNQK</sequence>